<dbReference type="AlphaFoldDB" id="A0A173YGE7"/>
<proteinExistence type="predicted"/>
<organism evidence="1 2">
    <name type="scientific">Clostridium paraputrificum</name>
    <dbReference type="NCBI Taxonomy" id="29363"/>
    <lineage>
        <taxon>Bacteria</taxon>
        <taxon>Bacillati</taxon>
        <taxon>Bacillota</taxon>
        <taxon>Clostridia</taxon>
        <taxon>Eubacteriales</taxon>
        <taxon>Clostridiaceae</taxon>
        <taxon>Clostridium</taxon>
    </lineage>
</organism>
<sequence length="226" mass="26161">MNIREEFNSIFKINNDQVEFIKEKLNYKDKLLIVGVEANEDLNDKVSKYEYFIEKNSDAFLNNFYKKGKSFKEICFLCQVVKELREIRVIRELSKKIYEQLGVNGYIVLQIINYDKFIIGGNKEKIFSDTEIISPIWKEDLINVLKNIGFVDIEVYGSFDKDNFNEINSNSMIVRARKYEDLLKDTRDYEDYSENVVESKVCGGCCSKKSGGCSGCSGCSKGCNRH</sequence>
<protein>
    <submittedName>
        <fullName evidence="1">Uncharacterized protein</fullName>
    </submittedName>
</protein>
<name>A0A173YGE7_9CLOT</name>
<dbReference type="OrthoDB" id="9791837at2"/>
<dbReference type="Gene3D" id="3.40.50.150">
    <property type="entry name" value="Vaccinia Virus protein VP39"/>
    <property type="match status" value="1"/>
</dbReference>
<dbReference type="EMBL" id="MAPZ01000019">
    <property type="protein sequence ID" value="OBY10731.1"/>
    <property type="molecule type" value="Genomic_DNA"/>
</dbReference>
<keyword evidence="2" id="KW-1185">Reference proteome</keyword>
<evidence type="ECO:0000313" key="1">
    <source>
        <dbReference type="EMBL" id="OBY10731.1"/>
    </source>
</evidence>
<gene>
    <name evidence="1" type="ORF">CP373A1_09500</name>
</gene>
<reference evidence="1 2" key="1">
    <citation type="submission" date="2016-06" db="EMBL/GenBank/DDBJ databases">
        <authorList>
            <person name="Kjaerup R.B."/>
            <person name="Dalgaard T.S."/>
            <person name="Juul-Madsen H.R."/>
        </authorList>
    </citation>
    <scope>NUCLEOTIDE SEQUENCE [LARGE SCALE GENOMIC DNA]</scope>
    <source>
        <strain evidence="1 2">373-A1</strain>
    </source>
</reference>
<dbReference type="GeneID" id="42777669"/>
<dbReference type="RefSeq" id="WP_034865796.1">
    <property type="nucleotide sequence ID" value="NZ_CABHIH010000002.1"/>
</dbReference>
<comment type="caution">
    <text evidence="1">The sequence shown here is derived from an EMBL/GenBank/DDBJ whole genome shotgun (WGS) entry which is preliminary data.</text>
</comment>
<evidence type="ECO:0000313" key="2">
    <source>
        <dbReference type="Proteomes" id="UP000092714"/>
    </source>
</evidence>
<dbReference type="Proteomes" id="UP000092714">
    <property type="component" value="Unassembled WGS sequence"/>
</dbReference>
<dbReference type="InterPro" id="IPR029063">
    <property type="entry name" value="SAM-dependent_MTases_sf"/>
</dbReference>
<accession>A0A173YGE7</accession>